<organism evidence="1 2">
    <name type="scientific">Protopolystoma xenopodis</name>
    <dbReference type="NCBI Taxonomy" id="117903"/>
    <lineage>
        <taxon>Eukaryota</taxon>
        <taxon>Metazoa</taxon>
        <taxon>Spiralia</taxon>
        <taxon>Lophotrochozoa</taxon>
        <taxon>Platyhelminthes</taxon>
        <taxon>Monogenea</taxon>
        <taxon>Polyopisthocotylea</taxon>
        <taxon>Polystomatidea</taxon>
        <taxon>Polystomatidae</taxon>
        <taxon>Protopolystoma</taxon>
    </lineage>
</organism>
<evidence type="ECO:0000313" key="2">
    <source>
        <dbReference type="Proteomes" id="UP000784294"/>
    </source>
</evidence>
<accession>A0A3S5APU6</accession>
<protein>
    <submittedName>
        <fullName evidence="1">Uncharacterized protein</fullName>
    </submittedName>
</protein>
<sequence length="156" mass="17026">MVHALSVGKILAAETPLAYSPIASRQISPDLSLTLRLWERTSSAELRLLPHQLLPLPLRQSLLEVDWLVHVTCSQAPRLDIETPGVIMGTVVAAVELVDQEAPVDPAHPLHMDGQGLAESFKDFLSFLSPLYASVSLIHIFSSKSVSWISALLDLT</sequence>
<dbReference type="AlphaFoldDB" id="A0A3S5APU6"/>
<name>A0A3S5APU6_9PLAT</name>
<gene>
    <name evidence="1" type="ORF">PXEA_LOCUS35698</name>
</gene>
<dbReference type="Proteomes" id="UP000784294">
    <property type="component" value="Unassembled WGS sequence"/>
</dbReference>
<reference evidence="1" key="1">
    <citation type="submission" date="2018-11" db="EMBL/GenBank/DDBJ databases">
        <authorList>
            <consortium name="Pathogen Informatics"/>
        </authorList>
    </citation>
    <scope>NUCLEOTIDE SEQUENCE</scope>
</reference>
<proteinExistence type="predicted"/>
<dbReference type="EMBL" id="CAAALY010273437">
    <property type="protein sequence ID" value="VEL42258.1"/>
    <property type="molecule type" value="Genomic_DNA"/>
</dbReference>
<evidence type="ECO:0000313" key="1">
    <source>
        <dbReference type="EMBL" id="VEL42258.1"/>
    </source>
</evidence>
<keyword evidence="2" id="KW-1185">Reference proteome</keyword>
<comment type="caution">
    <text evidence="1">The sequence shown here is derived from an EMBL/GenBank/DDBJ whole genome shotgun (WGS) entry which is preliminary data.</text>
</comment>